<dbReference type="Proteomes" id="UP000501914">
    <property type="component" value="Chromosome"/>
</dbReference>
<dbReference type="PANTHER" id="PTHR37811:SF2">
    <property type="entry name" value="ABM DOMAIN-CONTAINING PROTEIN"/>
    <property type="match status" value="1"/>
</dbReference>
<dbReference type="Gene3D" id="3.30.70.100">
    <property type="match status" value="1"/>
</dbReference>
<dbReference type="Pfam" id="PF03992">
    <property type="entry name" value="ABM"/>
    <property type="match status" value="1"/>
</dbReference>
<dbReference type="InterPro" id="IPR052936">
    <property type="entry name" value="Jasmonate_Hydroxylase-like"/>
</dbReference>
<evidence type="ECO:0000313" key="2">
    <source>
        <dbReference type="EMBL" id="QIW80541.1"/>
    </source>
</evidence>
<dbReference type="AlphaFoldDB" id="A0A6H0WJ24"/>
<dbReference type="PANTHER" id="PTHR37811">
    <property type="entry name" value="BLL5343 PROTEIN"/>
    <property type="match status" value="1"/>
</dbReference>
<feature type="domain" description="ABM" evidence="1">
    <location>
        <begin position="13"/>
        <end position="99"/>
    </location>
</feature>
<dbReference type="KEGG" id="bteq:G4P54_12400"/>
<sequence length="114" mass="12831">MMDFFSKTPEPPYYAVIFSSVKSENDTGYGETAKRMVSLAADQPGFLGVESVRAADGRSITVSYWNSMDAINNWKHHTEHQAAKEKGKSVWYESYAIRIANVEKQRLFSGEGND</sequence>
<organism evidence="2 3">
    <name type="scientific">Bacillus tequilensis</name>
    <dbReference type="NCBI Taxonomy" id="227866"/>
    <lineage>
        <taxon>Bacteria</taxon>
        <taxon>Bacillati</taxon>
        <taxon>Bacillota</taxon>
        <taxon>Bacilli</taxon>
        <taxon>Bacillales</taxon>
        <taxon>Bacillaceae</taxon>
        <taxon>Bacillus</taxon>
    </lineage>
</organism>
<evidence type="ECO:0000259" key="1">
    <source>
        <dbReference type="PROSITE" id="PS51725"/>
    </source>
</evidence>
<dbReference type="SUPFAM" id="SSF54909">
    <property type="entry name" value="Dimeric alpha+beta barrel"/>
    <property type="match status" value="1"/>
</dbReference>
<dbReference type="EMBL" id="CP048852">
    <property type="protein sequence ID" value="QIW80541.1"/>
    <property type="molecule type" value="Genomic_DNA"/>
</dbReference>
<gene>
    <name evidence="2" type="ORF">G4P54_12400</name>
</gene>
<name>A0A6H0WJ24_9BACI</name>
<keyword evidence="2" id="KW-0560">Oxidoreductase</keyword>
<dbReference type="InterPro" id="IPR007138">
    <property type="entry name" value="ABM_dom"/>
</dbReference>
<protein>
    <submittedName>
        <fullName evidence="2">Antibiotic biosynthesis monooxygenase</fullName>
    </submittedName>
</protein>
<dbReference type="PROSITE" id="PS51725">
    <property type="entry name" value="ABM"/>
    <property type="match status" value="1"/>
</dbReference>
<dbReference type="RefSeq" id="WP_167872813.1">
    <property type="nucleotide sequence ID" value="NZ_CP048852.1"/>
</dbReference>
<keyword evidence="2" id="KW-0503">Monooxygenase</keyword>
<proteinExistence type="predicted"/>
<keyword evidence="3" id="KW-1185">Reference proteome</keyword>
<dbReference type="InterPro" id="IPR011008">
    <property type="entry name" value="Dimeric_a/b-barrel"/>
</dbReference>
<evidence type="ECO:0000313" key="3">
    <source>
        <dbReference type="Proteomes" id="UP000501914"/>
    </source>
</evidence>
<accession>A0A6H0WJ24</accession>
<dbReference type="GO" id="GO:0004497">
    <property type="term" value="F:monooxygenase activity"/>
    <property type="evidence" value="ECO:0007669"/>
    <property type="project" value="UniProtKB-KW"/>
</dbReference>
<reference evidence="2 3" key="1">
    <citation type="submission" date="2020-02" db="EMBL/GenBank/DDBJ databases">
        <title>Genome sequencing, annotation and comparative genomic analysis of Bacillus tequilensis EA-CB0015, an effective biological control agent against Pseudocercospora fijiensis in banana plants.</title>
        <authorList>
            <person name="Cuellar-Gaviria T.Z."/>
            <person name="Ju K.-S."/>
            <person name="Villegas-Escobar V."/>
        </authorList>
    </citation>
    <scope>NUCLEOTIDE SEQUENCE [LARGE SCALE GENOMIC DNA]</scope>
    <source>
        <strain evidence="2 3">EA-CB0015</strain>
    </source>
</reference>